<dbReference type="Proteomes" id="UP001596380">
    <property type="component" value="Unassembled WGS sequence"/>
</dbReference>
<name>A0ABW2CRT9_9ACTN</name>
<comment type="caution">
    <text evidence="2">The sequence shown here is derived from an EMBL/GenBank/DDBJ whole genome shotgun (WGS) entry which is preliminary data.</text>
</comment>
<keyword evidence="3" id="KW-1185">Reference proteome</keyword>
<gene>
    <name evidence="2" type="ORF">ACFQKB_26845</name>
</gene>
<evidence type="ECO:0000256" key="1">
    <source>
        <dbReference type="SAM" id="MobiDB-lite"/>
    </source>
</evidence>
<protein>
    <submittedName>
        <fullName evidence="2">Uncharacterized protein</fullName>
    </submittedName>
</protein>
<dbReference type="EMBL" id="JBHSXS010000019">
    <property type="protein sequence ID" value="MFC6883404.1"/>
    <property type="molecule type" value="Genomic_DNA"/>
</dbReference>
<proteinExistence type="predicted"/>
<organism evidence="2 3">
    <name type="scientific">Actinomadura yumaensis</name>
    <dbReference type="NCBI Taxonomy" id="111807"/>
    <lineage>
        <taxon>Bacteria</taxon>
        <taxon>Bacillati</taxon>
        <taxon>Actinomycetota</taxon>
        <taxon>Actinomycetes</taxon>
        <taxon>Streptosporangiales</taxon>
        <taxon>Thermomonosporaceae</taxon>
        <taxon>Actinomadura</taxon>
    </lineage>
</organism>
<dbReference type="RefSeq" id="WP_378050232.1">
    <property type="nucleotide sequence ID" value="NZ_JBHSXE010000002.1"/>
</dbReference>
<evidence type="ECO:0000313" key="3">
    <source>
        <dbReference type="Proteomes" id="UP001596380"/>
    </source>
</evidence>
<feature type="region of interest" description="Disordered" evidence="1">
    <location>
        <begin position="82"/>
        <end position="106"/>
    </location>
</feature>
<sequence length="106" mass="11615">MTATTPAARVDVAPGTCWVDNYPGNRGRTIRVTEADTGPGARYAWYVVVTLADKALNHDGTVRPGWRDTRRNQPKRILLNAFHAGPARTGYSPAARTLSPNRTEQP</sequence>
<accession>A0ABW2CRT9</accession>
<evidence type="ECO:0000313" key="2">
    <source>
        <dbReference type="EMBL" id="MFC6883404.1"/>
    </source>
</evidence>
<reference evidence="3" key="1">
    <citation type="journal article" date="2019" name="Int. J. Syst. Evol. Microbiol.">
        <title>The Global Catalogue of Microorganisms (GCM) 10K type strain sequencing project: providing services to taxonomists for standard genome sequencing and annotation.</title>
        <authorList>
            <consortium name="The Broad Institute Genomics Platform"/>
            <consortium name="The Broad Institute Genome Sequencing Center for Infectious Disease"/>
            <person name="Wu L."/>
            <person name="Ma J."/>
        </authorList>
    </citation>
    <scope>NUCLEOTIDE SEQUENCE [LARGE SCALE GENOMIC DNA]</scope>
    <source>
        <strain evidence="3">JCM 3369</strain>
    </source>
</reference>